<reference evidence="1 2" key="1">
    <citation type="submission" date="2016-07" db="EMBL/GenBank/DDBJ databases">
        <authorList>
            <person name="Lefevre C.T."/>
        </authorList>
    </citation>
    <scope>NUCLEOTIDE SEQUENCE [LARGE SCALE GENOMIC DNA]</scope>
    <source>
        <strain evidence="1">PR1</strain>
    </source>
</reference>
<proteinExistence type="predicted"/>
<organism evidence="1 2">
    <name type="scientific">Candidatus Terasakiella magnetica</name>
    <dbReference type="NCBI Taxonomy" id="1867952"/>
    <lineage>
        <taxon>Bacteria</taxon>
        <taxon>Pseudomonadati</taxon>
        <taxon>Pseudomonadota</taxon>
        <taxon>Alphaproteobacteria</taxon>
        <taxon>Rhodospirillales</taxon>
        <taxon>Terasakiellaceae</taxon>
        <taxon>Terasakiella</taxon>
    </lineage>
</organism>
<protein>
    <submittedName>
        <fullName evidence="1">FAD-dependent pyridine nucleotide-disulfide oxidoreductase</fullName>
    </submittedName>
</protein>
<dbReference type="RefSeq" id="WP_240492906.1">
    <property type="nucleotide sequence ID" value="NZ_FLYE01000044.1"/>
</dbReference>
<sequence length="88" mass="9534">MGLISSSFGQWQGVDGGEQAISLDKGSYRYVRLEFDGDILVGAQVVGGTNHVGVLRGLIQSRVKLGSWKEALMKDPTRFMEAYLASIA</sequence>
<dbReference type="AlphaFoldDB" id="A0A1C3RJM1"/>
<dbReference type="EMBL" id="FLYE01000044">
    <property type="protein sequence ID" value="SCA57439.1"/>
    <property type="molecule type" value="Genomic_DNA"/>
</dbReference>
<dbReference type="STRING" id="1867952.MTBPR1_50195"/>
<keyword evidence="2" id="KW-1185">Reference proteome</keyword>
<accession>A0A1C3RJM1</accession>
<evidence type="ECO:0000313" key="2">
    <source>
        <dbReference type="Proteomes" id="UP000231658"/>
    </source>
</evidence>
<name>A0A1C3RJM1_9PROT</name>
<dbReference type="Proteomes" id="UP000231658">
    <property type="component" value="Unassembled WGS sequence"/>
</dbReference>
<evidence type="ECO:0000313" key="1">
    <source>
        <dbReference type="EMBL" id="SCA57439.1"/>
    </source>
</evidence>
<gene>
    <name evidence="1" type="ORF">MTBPR1_50195</name>
</gene>